<dbReference type="Proteomes" id="UP000233551">
    <property type="component" value="Unassembled WGS sequence"/>
</dbReference>
<feature type="region of interest" description="Disordered" evidence="1">
    <location>
        <begin position="307"/>
        <end position="332"/>
    </location>
</feature>
<keyword evidence="3" id="KW-1185">Reference proteome</keyword>
<protein>
    <submittedName>
        <fullName evidence="2">Uncharacterized protein</fullName>
    </submittedName>
</protein>
<name>A0A2I0I5G0_PUNGR</name>
<proteinExistence type="predicted"/>
<comment type="caution">
    <text evidence="2">The sequence shown here is derived from an EMBL/GenBank/DDBJ whole genome shotgun (WGS) entry which is preliminary data.</text>
</comment>
<accession>A0A2I0I5G0</accession>
<dbReference type="EMBL" id="PGOL01003845">
    <property type="protein sequence ID" value="PKI39218.1"/>
    <property type="molecule type" value="Genomic_DNA"/>
</dbReference>
<evidence type="ECO:0000256" key="1">
    <source>
        <dbReference type="SAM" id="MobiDB-lite"/>
    </source>
</evidence>
<dbReference type="AlphaFoldDB" id="A0A2I0I5G0"/>
<gene>
    <name evidence="2" type="ORF">CRG98_040387</name>
</gene>
<organism evidence="2 3">
    <name type="scientific">Punica granatum</name>
    <name type="common">Pomegranate</name>
    <dbReference type="NCBI Taxonomy" id="22663"/>
    <lineage>
        <taxon>Eukaryota</taxon>
        <taxon>Viridiplantae</taxon>
        <taxon>Streptophyta</taxon>
        <taxon>Embryophyta</taxon>
        <taxon>Tracheophyta</taxon>
        <taxon>Spermatophyta</taxon>
        <taxon>Magnoliopsida</taxon>
        <taxon>eudicotyledons</taxon>
        <taxon>Gunneridae</taxon>
        <taxon>Pentapetalae</taxon>
        <taxon>rosids</taxon>
        <taxon>malvids</taxon>
        <taxon>Myrtales</taxon>
        <taxon>Lythraceae</taxon>
        <taxon>Punica</taxon>
    </lineage>
</organism>
<sequence>MDIPWFDLEYGNSSSEEHKSRNLPLQNHRLHPKNQFRVKSSLRVWRPDPRQQLILDNLWSSMKNPKKGEESMKALVLHMEELCHNRASLQQELCLENQKLQHELSLQKAHTRDFLQNRSKLQSFFGNNAWSLITKSLRLSASLSINIESSPPEWISSIKVQPAIHFIFISPVDSKVILLPEAKYWAGEDHIITHIGKWRAWVQGSAPVTNNGYKSSKKRIQRKENPLCYYTNIVLAPLRDKSKDVRPLTCHVDHNQTKTLLVRVVDPIGRLVISAVIPKASNHSSVVQKRTKTLSVHLAPLSGNPEGVQPLFSSAKTDKKPFGARGRNKAAC</sequence>
<evidence type="ECO:0000313" key="2">
    <source>
        <dbReference type="EMBL" id="PKI39218.1"/>
    </source>
</evidence>
<evidence type="ECO:0000313" key="3">
    <source>
        <dbReference type="Proteomes" id="UP000233551"/>
    </source>
</evidence>
<reference evidence="2 3" key="1">
    <citation type="submission" date="2017-11" db="EMBL/GenBank/DDBJ databases">
        <title>De-novo sequencing of pomegranate (Punica granatum L.) genome.</title>
        <authorList>
            <person name="Akparov Z."/>
            <person name="Amiraslanov A."/>
            <person name="Hajiyeva S."/>
            <person name="Abbasov M."/>
            <person name="Kaur K."/>
            <person name="Hamwieh A."/>
            <person name="Solovyev V."/>
            <person name="Salamov A."/>
            <person name="Braich B."/>
            <person name="Kosarev P."/>
            <person name="Mahmoud A."/>
            <person name="Hajiyev E."/>
            <person name="Babayeva S."/>
            <person name="Izzatullayeva V."/>
            <person name="Mammadov A."/>
            <person name="Mammadov A."/>
            <person name="Sharifova S."/>
            <person name="Ojaghi J."/>
            <person name="Eynullazada K."/>
            <person name="Bayramov B."/>
            <person name="Abdulazimova A."/>
            <person name="Shahmuradov I."/>
        </authorList>
    </citation>
    <scope>NUCLEOTIDE SEQUENCE [LARGE SCALE GENOMIC DNA]</scope>
    <source>
        <strain evidence="3">cv. AG2017</strain>
        <tissue evidence="2">Leaf</tissue>
    </source>
</reference>